<reference evidence="1 2" key="1">
    <citation type="submission" date="2017-09" db="EMBL/GenBank/DDBJ databases">
        <authorList>
            <person name="Ehlers B."/>
            <person name="Leendertz F.H."/>
        </authorList>
    </citation>
    <scope>NUCLEOTIDE SEQUENCE [LARGE SCALE GENOMIC DNA]</scope>
    <source>
        <strain evidence="1 2">CGMCC 4.7095</strain>
    </source>
</reference>
<dbReference type="Proteomes" id="UP000219072">
    <property type="component" value="Unassembled WGS sequence"/>
</dbReference>
<keyword evidence="2" id="KW-1185">Reference proteome</keyword>
<evidence type="ECO:0000313" key="2">
    <source>
        <dbReference type="Proteomes" id="UP000219072"/>
    </source>
</evidence>
<dbReference type="AlphaFoldDB" id="A0A286DPV6"/>
<gene>
    <name evidence="1" type="ORF">SAMN06297387_102216</name>
</gene>
<proteinExistence type="predicted"/>
<sequence length="123" mass="13692">MPRRTSGRAVRRPVGIFVADVRVLRLYPDGTVLDVLVKPAPGPGQAAAIARWLRPDNPMRGVHRGTYSLRGKRLSFTTRGHLHDGPVTVNGMWRGDELLLDITDGGRTVKARRFRRIDSGSLR</sequence>
<dbReference type="RefSeq" id="WP_141514547.1">
    <property type="nucleotide sequence ID" value="NZ_OCNE01000002.1"/>
</dbReference>
<accession>A0A286DPV6</accession>
<organism evidence="1 2">
    <name type="scientific">Streptomyces zhaozhouensis</name>
    <dbReference type="NCBI Taxonomy" id="1300267"/>
    <lineage>
        <taxon>Bacteria</taxon>
        <taxon>Bacillati</taxon>
        <taxon>Actinomycetota</taxon>
        <taxon>Actinomycetes</taxon>
        <taxon>Kitasatosporales</taxon>
        <taxon>Streptomycetaceae</taxon>
        <taxon>Streptomyces</taxon>
    </lineage>
</organism>
<name>A0A286DPV6_9ACTN</name>
<dbReference type="EMBL" id="OCNE01000002">
    <property type="protein sequence ID" value="SOD60686.1"/>
    <property type="molecule type" value="Genomic_DNA"/>
</dbReference>
<evidence type="ECO:0000313" key="1">
    <source>
        <dbReference type="EMBL" id="SOD60686.1"/>
    </source>
</evidence>
<protein>
    <submittedName>
        <fullName evidence="1">Uncharacterized protein</fullName>
    </submittedName>
</protein>
<dbReference type="OrthoDB" id="5197686at2"/>